<dbReference type="PANTHER" id="PTHR42756">
    <property type="entry name" value="TRANSCRIPTIONAL REGULATOR, MARR"/>
    <property type="match status" value="1"/>
</dbReference>
<feature type="domain" description="HTH marR-type" evidence="5">
    <location>
        <begin position="9"/>
        <end position="138"/>
    </location>
</feature>
<dbReference type="AlphaFoldDB" id="A0AA44C992"/>
<dbReference type="GO" id="GO:0003677">
    <property type="term" value="F:DNA binding"/>
    <property type="evidence" value="ECO:0007669"/>
    <property type="project" value="UniProtKB-KW"/>
</dbReference>
<dbReference type="InterPro" id="IPR036390">
    <property type="entry name" value="WH_DNA-bd_sf"/>
</dbReference>
<proteinExistence type="predicted"/>
<dbReference type="Proteomes" id="UP001155840">
    <property type="component" value="Unassembled WGS sequence"/>
</dbReference>
<dbReference type="SMART" id="SM00347">
    <property type="entry name" value="HTH_MARR"/>
    <property type="match status" value="1"/>
</dbReference>
<dbReference type="GO" id="GO:0003700">
    <property type="term" value="F:DNA-binding transcription factor activity"/>
    <property type="evidence" value="ECO:0007669"/>
    <property type="project" value="InterPro"/>
</dbReference>
<keyword evidence="1" id="KW-0805">Transcription regulation</keyword>
<gene>
    <name evidence="6" type="ORF">G8E10_03315</name>
</gene>
<accession>A0AA44C992</accession>
<sequence length="173" mass="19348">MAYDRMESATYLASLLARGFSRQLQERGRKLGFAPGQFPVLAELWNEDGLTQRQLLDRLDAEQATIANTLARMERDALITRRPHPTDRRAQQVFLTDRGRALKGDAMLAARAADDALFAGFRRFERELMLEYMRMAIANAAPLASQPPADASVRPGPYAETAPECPPESPRET</sequence>
<comment type="caution">
    <text evidence="6">The sequence shown here is derived from an EMBL/GenBank/DDBJ whole genome shotgun (WGS) entry which is preliminary data.</text>
</comment>
<feature type="compositionally biased region" description="Pro residues" evidence="4">
    <location>
        <begin position="164"/>
        <end position="173"/>
    </location>
</feature>
<dbReference type="EMBL" id="JAANCM010000001">
    <property type="protein sequence ID" value="NHT74780.1"/>
    <property type="molecule type" value="Genomic_DNA"/>
</dbReference>
<evidence type="ECO:0000259" key="5">
    <source>
        <dbReference type="PROSITE" id="PS50995"/>
    </source>
</evidence>
<protein>
    <submittedName>
        <fullName evidence="6">MarR family transcriptional regulator</fullName>
    </submittedName>
</protein>
<keyword evidence="3" id="KW-0804">Transcription</keyword>
<dbReference type="Pfam" id="PF01047">
    <property type="entry name" value="MarR"/>
    <property type="match status" value="1"/>
</dbReference>
<feature type="region of interest" description="Disordered" evidence="4">
    <location>
        <begin position="143"/>
        <end position="173"/>
    </location>
</feature>
<dbReference type="PROSITE" id="PS50995">
    <property type="entry name" value="HTH_MARR_2"/>
    <property type="match status" value="1"/>
</dbReference>
<evidence type="ECO:0000256" key="2">
    <source>
        <dbReference type="ARBA" id="ARBA00023125"/>
    </source>
</evidence>
<evidence type="ECO:0000313" key="7">
    <source>
        <dbReference type="Proteomes" id="UP001155840"/>
    </source>
</evidence>
<reference evidence="6" key="1">
    <citation type="submission" date="2020-03" db="EMBL/GenBank/DDBJ databases">
        <title>Ferranicluibacter endophyticum gen. nov., sp. nov., a new genus isolated from Rubus ulmifolius Schott. stem.</title>
        <authorList>
            <person name="Roca-Couso R."/>
            <person name="Flores-Felix J.D."/>
            <person name="Igual J.M."/>
            <person name="Rivas R."/>
        </authorList>
    </citation>
    <scope>NUCLEOTIDE SEQUENCE</scope>
    <source>
        <strain evidence="6">CRRU44</strain>
    </source>
</reference>
<evidence type="ECO:0000256" key="3">
    <source>
        <dbReference type="ARBA" id="ARBA00023163"/>
    </source>
</evidence>
<dbReference type="PRINTS" id="PR00598">
    <property type="entry name" value="HTHMARR"/>
</dbReference>
<keyword evidence="2" id="KW-0238">DNA-binding</keyword>
<dbReference type="SUPFAM" id="SSF46785">
    <property type="entry name" value="Winged helix' DNA-binding domain"/>
    <property type="match status" value="1"/>
</dbReference>
<evidence type="ECO:0000256" key="1">
    <source>
        <dbReference type="ARBA" id="ARBA00023015"/>
    </source>
</evidence>
<dbReference type="PANTHER" id="PTHR42756:SF1">
    <property type="entry name" value="TRANSCRIPTIONAL REPRESSOR OF EMRAB OPERON"/>
    <property type="match status" value="1"/>
</dbReference>
<dbReference type="InterPro" id="IPR036388">
    <property type="entry name" value="WH-like_DNA-bd_sf"/>
</dbReference>
<name>A0AA44C992_9HYPH</name>
<dbReference type="Gene3D" id="1.10.10.10">
    <property type="entry name" value="Winged helix-like DNA-binding domain superfamily/Winged helix DNA-binding domain"/>
    <property type="match status" value="1"/>
</dbReference>
<organism evidence="6 7">
    <name type="scientific">Ferranicluibacter rubi</name>
    <dbReference type="NCBI Taxonomy" id="2715133"/>
    <lineage>
        <taxon>Bacteria</taxon>
        <taxon>Pseudomonadati</taxon>
        <taxon>Pseudomonadota</taxon>
        <taxon>Alphaproteobacteria</taxon>
        <taxon>Hyphomicrobiales</taxon>
        <taxon>Rhizobiaceae</taxon>
        <taxon>Ferranicluibacter</taxon>
    </lineage>
</organism>
<evidence type="ECO:0000256" key="4">
    <source>
        <dbReference type="SAM" id="MobiDB-lite"/>
    </source>
</evidence>
<dbReference type="InterPro" id="IPR000835">
    <property type="entry name" value="HTH_MarR-typ"/>
</dbReference>
<evidence type="ECO:0000313" key="6">
    <source>
        <dbReference type="EMBL" id="NHT74780.1"/>
    </source>
</evidence>
<keyword evidence="7" id="KW-1185">Reference proteome</keyword>